<dbReference type="PANTHER" id="PTHR36738">
    <property type="entry name" value="EXPRESSED PROTEIN"/>
    <property type="match status" value="1"/>
</dbReference>
<dbReference type="PANTHER" id="PTHR36738:SF1">
    <property type="entry name" value="EXPRESSED PROTEIN"/>
    <property type="match status" value="1"/>
</dbReference>
<feature type="transmembrane region" description="Helical" evidence="1">
    <location>
        <begin position="74"/>
        <end position="94"/>
    </location>
</feature>
<feature type="transmembrane region" description="Helical" evidence="1">
    <location>
        <begin position="35"/>
        <end position="53"/>
    </location>
</feature>
<sequence length="163" mass="17429">MTEFATKLSETLQPIAEQFKALSVPEPVTHWGHPFFMAIVIFAMGSFVAISGWRSRTTTEPEIASKNKADHRKVAPLMTVFLATGYTGGLLSLVMQGKPLLESPHFITGSVVLTLLAINGTISLTGFGGNQPFLRNAHAYLGSAIVVLLVAHALLGLKLGLSI</sequence>
<feature type="transmembrane region" description="Helical" evidence="1">
    <location>
        <begin position="139"/>
        <end position="161"/>
    </location>
</feature>
<organism evidence="2 3">
    <name type="scientific">Pseudanabaena mucicola FACHB-723</name>
    <dbReference type="NCBI Taxonomy" id="2692860"/>
    <lineage>
        <taxon>Bacteria</taxon>
        <taxon>Bacillati</taxon>
        <taxon>Cyanobacteriota</taxon>
        <taxon>Cyanophyceae</taxon>
        <taxon>Pseudanabaenales</taxon>
        <taxon>Pseudanabaenaceae</taxon>
        <taxon>Pseudanabaena</taxon>
    </lineage>
</organism>
<evidence type="ECO:0000313" key="3">
    <source>
        <dbReference type="Proteomes" id="UP000642094"/>
    </source>
</evidence>
<evidence type="ECO:0000256" key="1">
    <source>
        <dbReference type="SAM" id="Phobius"/>
    </source>
</evidence>
<comment type="caution">
    <text evidence="2">The sequence shown here is derived from an EMBL/GenBank/DDBJ whole genome shotgun (WGS) entry which is preliminary data.</text>
</comment>
<dbReference type="Gene3D" id="1.20.120.1770">
    <property type="match status" value="1"/>
</dbReference>
<name>A0ABR7ZWG6_9CYAN</name>
<dbReference type="RefSeq" id="WP_190403158.1">
    <property type="nucleotide sequence ID" value="NZ_JACJQB010000014.1"/>
</dbReference>
<reference evidence="2 3" key="1">
    <citation type="journal article" date="2020" name="ISME J.">
        <title>Comparative genomics reveals insights into cyanobacterial evolution and habitat adaptation.</title>
        <authorList>
            <person name="Chen M.Y."/>
            <person name="Teng W.K."/>
            <person name="Zhao L."/>
            <person name="Hu C.X."/>
            <person name="Zhou Y.K."/>
            <person name="Han B.P."/>
            <person name="Song L.R."/>
            <person name="Shu W.S."/>
        </authorList>
    </citation>
    <scope>NUCLEOTIDE SEQUENCE [LARGE SCALE GENOMIC DNA]</scope>
    <source>
        <strain evidence="2 3">FACHB-723</strain>
    </source>
</reference>
<gene>
    <name evidence="2" type="ORF">H6F41_09110</name>
</gene>
<accession>A0ABR7ZWG6</accession>
<dbReference type="InterPro" id="IPR025067">
    <property type="entry name" value="DUF4079"/>
</dbReference>
<dbReference type="EMBL" id="JACJQB010000014">
    <property type="protein sequence ID" value="MBD2188301.1"/>
    <property type="molecule type" value="Genomic_DNA"/>
</dbReference>
<protein>
    <submittedName>
        <fullName evidence="2">DUF4079 domain-containing protein</fullName>
    </submittedName>
</protein>
<feature type="transmembrane region" description="Helical" evidence="1">
    <location>
        <begin position="106"/>
        <end position="127"/>
    </location>
</feature>
<dbReference type="Proteomes" id="UP000642094">
    <property type="component" value="Unassembled WGS sequence"/>
</dbReference>
<dbReference type="Pfam" id="PF13301">
    <property type="entry name" value="DUF4079"/>
    <property type="match status" value="1"/>
</dbReference>
<keyword evidence="1" id="KW-0812">Transmembrane</keyword>
<keyword evidence="1" id="KW-0472">Membrane</keyword>
<proteinExistence type="predicted"/>
<evidence type="ECO:0000313" key="2">
    <source>
        <dbReference type="EMBL" id="MBD2188301.1"/>
    </source>
</evidence>
<keyword evidence="3" id="KW-1185">Reference proteome</keyword>
<keyword evidence="1" id="KW-1133">Transmembrane helix</keyword>